<dbReference type="AlphaFoldDB" id="A0A255XT75"/>
<evidence type="ECO:0000313" key="1">
    <source>
        <dbReference type="EMBL" id="OYQ20207.1"/>
    </source>
</evidence>
<proteinExistence type="predicted"/>
<dbReference type="Proteomes" id="UP000216361">
    <property type="component" value="Unassembled WGS sequence"/>
</dbReference>
<sequence>MNPFARLIGPLQAAQSVTQLALASTSRRALALLIPDPLQPIRTLEWLLACLYPTQKRRA</sequence>
<reference evidence="1 2" key="1">
    <citation type="submission" date="2017-07" db="EMBL/GenBank/DDBJ databases">
        <title>Elstera cyanobacteriorum sp. nov., a novel bacterium isolated from cyanobacterial aggregates in a eutrophic lake.</title>
        <authorList>
            <person name="Cai H."/>
        </authorList>
    </citation>
    <scope>NUCLEOTIDE SEQUENCE [LARGE SCALE GENOMIC DNA]</scope>
    <source>
        <strain evidence="1 2">TH019</strain>
    </source>
</reference>
<organism evidence="1 2">
    <name type="scientific">Elstera cyanobacteriorum</name>
    <dbReference type="NCBI Taxonomy" id="2022747"/>
    <lineage>
        <taxon>Bacteria</taxon>
        <taxon>Pseudomonadati</taxon>
        <taxon>Pseudomonadota</taxon>
        <taxon>Alphaproteobacteria</taxon>
        <taxon>Rhodospirillales</taxon>
        <taxon>Rhodospirillaceae</taxon>
        <taxon>Elstera</taxon>
    </lineage>
</organism>
<comment type="caution">
    <text evidence="1">The sequence shown here is derived from an EMBL/GenBank/DDBJ whole genome shotgun (WGS) entry which is preliminary data.</text>
</comment>
<protein>
    <submittedName>
        <fullName evidence="1">Uncharacterized protein</fullName>
    </submittedName>
</protein>
<accession>A0A255XT75</accession>
<keyword evidence="2" id="KW-1185">Reference proteome</keyword>
<evidence type="ECO:0000313" key="2">
    <source>
        <dbReference type="Proteomes" id="UP000216361"/>
    </source>
</evidence>
<gene>
    <name evidence="1" type="ORF">CHR90_05730</name>
</gene>
<dbReference type="EMBL" id="NOXS01000029">
    <property type="protein sequence ID" value="OYQ20207.1"/>
    <property type="molecule type" value="Genomic_DNA"/>
</dbReference>
<dbReference type="RefSeq" id="WP_094408030.1">
    <property type="nucleotide sequence ID" value="NZ_BMJZ01000001.1"/>
</dbReference>
<name>A0A255XT75_9PROT</name>